<feature type="chain" id="PRO_5047208798" evidence="1">
    <location>
        <begin position="27"/>
        <end position="381"/>
    </location>
</feature>
<protein>
    <submittedName>
        <fullName evidence="2">Uncharacterized protein</fullName>
    </submittedName>
</protein>
<feature type="signal peptide" evidence="1">
    <location>
        <begin position="1"/>
        <end position="26"/>
    </location>
</feature>
<name>A0ABQ5W276_9HYPH</name>
<evidence type="ECO:0000313" key="2">
    <source>
        <dbReference type="EMBL" id="GLQ53806.1"/>
    </source>
</evidence>
<dbReference type="EMBL" id="BSNS01000007">
    <property type="protein sequence ID" value="GLQ53806.1"/>
    <property type="molecule type" value="Genomic_DNA"/>
</dbReference>
<comment type="caution">
    <text evidence="2">The sequence shown here is derived from an EMBL/GenBank/DDBJ whole genome shotgun (WGS) entry which is preliminary data.</text>
</comment>
<proteinExistence type="predicted"/>
<evidence type="ECO:0000313" key="3">
    <source>
        <dbReference type="Proteomes" id="UP001156691"/>
    </source>
</evidence>
<accession>A0ABQ5W276</accession>
<keyword evidence="1" id="KW-0732">Signal</keyword>
<sequence>MTARRLLRLLLLAALTLAVAVQPALGERVFVRAASGEEGHAWLFGSQRQDAQSCWLAFPRHVAADTFSGALAAFTFETVNGNGGESGTPIAVGAHPEALAAMGEIEDMAFAPVVAGPRPGACLSRLGPPPFAYPTMMRSASKLTMFSLLPNSFGIFEVAVSRARADAAGGGLLMLRPVNADDARAYLVKGLSGAVAELERPEGMVPVAMVIEVGGEPLMARAVRFDLIRAAFEVIEARGLEDQREARAAATGVPYEILDVEGVTLAAGTGPVSLVDGQDCWTAAPAGGQRAVRVTVALTDSQDATRGLSMVQSADCGTAGARVIIEQRPNASSGWTVARDCQTVSSAGEAPACALDLRAPRHIRISIEAGGAIGLSQLRLY</sequence>
<reference evidence="3" key="1">
    <citation type="journal article" date="2019" name="Int. J. Syst. Evol. Microbiol.">
        <title>The Global Catalogue of Microorganisms (GCM) 10K type strain sequencing project: providing services to taxonomists for standard genome sequencing and annotation.</title>
        <authorList>
            <consortium name="The Broad Institute Genomics Platform"/>
            <consortium name="The Broad Institute Genome Sequencing Center for Infectious Disease"/>
            <person name="Wu L."/>
            <person name="Ma J."/>
        </authorList>
    </citation>
    <scope>NUCLEOTIDE SEQUENCE [LARGE SCALE GENOMIC DNA]</scope>
    <source>
        <strain evidence="3">NBRC 112416</strain>
    </source>
</reference>
<dbReference type="Proteomes" id="UP001156691">
    <property type="component" value="Unassembled WGS sequence"/>
</dbReference>
<keyword evidence="3" id="KW-1185">Reference proteome</keyword>
<dbReference type="RefSeq" id="WP_284339259.1">
    <property type="nucleotide sequence ID" value="NZ_BSNS01000007.1"/>
</dbReference>
<gene>
    <name evidence="2" type="ORF">GCM10010862_10650</name>
</gene>
<organism evidence="2 3">
    <name type="scientific">Devosia nitrariae</name>
    <dbReference type="NCBI Taxonomy" id="2071872"/>
    <lineage>
        <taxon>Bacteria</taxon>
        <taxon>Pseudomonadati</taxon>
        <taxon>Pseudomonadota</taxon>
        <taxon>Alphaproteobacteria</taxon>
        <taxon>Hyphomicrobiales</taxon>
        <taxon>Devosiaceae</taxon>
        <taxon>Devosia</taxon>
    </lineage>
</organism>
<evidence type="ECO:0000256" key="1">
    <source>
        <dbReference type="SAM" id="SignalP"/>
    </source>
</evidence>